<dbReference type="InterPro" id="IPR046848">
    <property type="entry name" value="E_motif"/>
</dbReference>
<feature type="repeat" description="PPR" evidence="2">
    <location>
        <begin position="162"/>
        <end position="196"/>
    </location>
</feature>
<dbReference type="PROSITE" id="PS51375">
    <property type="entry name" value="PPR"/>
    <property type="match status" value="4"/>
</dbReference>
<evidence type="ECO:0000313" key="4">
    <source>
        <dbReference type="EMBL" id="JAT65171.1"/>
    </source>
</evidence>
<protein>
    <submittedName>
        <fullName evidence="4">Pentatricopeptide repeat-containing protein At5g15340, mitochondrial</fullName>
    </submittedName>
</protein>
<dbReference type="Pfam" id="PF20431">
    <property type="entry name" value="E_motif"/>
    <property type="match status" value="1"/>
</dbReference>
<accession>A0A1D1ZEE4</accession>
<dbReference type="GO" id="GO:0009451">
    <property type="term" value="P:RNA modification"/>
    <property type="evidence" value="ECO:0007669"/>
    <property type="project" value="InterPro"/>
</dbReference>
<dbReference type="InterPro" id="IPR032867">
    <property type="entry name" value="DYW_dom"/>
</dbReference>
<dbReference type="GO" id="GO:0003723">
    <property type="term" value="F:RNA binding"/>
    <property type="evidence" value="ECO:0007669"/>
    <property type="project" value="InterPro"/>
</dbReference>
<dbReference type="PANTHER" id="PTHR47926:SF436">
    <property type="entry name" value="PENTATRICOPEPTIDE REPEAT-CONTAINING PROTEIN ELI1, CHLOROPLASTIC-LIKE ISOFORM X2"/>
    <property type="match status" value="1"/>
</dbReference>
<feature type="domain" description="DYW" evidence="3">
    <location>
        <begin position="568"/>
        <end position="650"/>
    </location>
</feature>
<dbReference type="Pfam" id="PF01535">
    <property type="entry name" value="PPR"/>
    <property type="match status" value="3"/>
</dbReference>
<dbReference type="GO" id="GO:0008270">
    <property type="term" value="F:zinc ion binding"/>
    <property type="evidence" value="ECO:0007669"/>
    <property type="project" value="InterPro"/>
</dbReference>
<dbReference type="InterPro" id="IPR002885">
    <property type="entry name" value="PPR_rpt"/>
</dbReference>
<gene>
    <name evidence="4" type="primary">PCMP-H91</name>
    <name evidence="4" type="ORF">g.39932</name>
</gene>
<dbReference type="AlphaFoldDB" id="A0A1D1ZEE4"/>
<dbReference type="FunFam" id="1.25.40.10:FF:000184">
    <property type="entry name" value="Pentatricopeptide repeat-containing protein, chloroplastic"/>
    <property type="match status" value="1"/>
</dbReference>
<dbReference type="Pfam" id="PF13041">
    <property type="entry name" value="PPR_2"/>
    <property type="match status" value="1"/>
</dbReference>
<dbReference type="NCBIfam" id="TIGR00756">
    <property type="entry name" value="PPR"/>
    <property type="match status" value="3"/>
</dbReference>
<evidence type="ECO:0000256" key="2">
    <source>
        <dbReference type="PROSITE-ProRule" id="PRU00708"/>
    </source>
</evidence>
<keyword evidence="1" id="KW-0677">Repeat</keyword>
<dbReference type="PANTHER" id="PTHR47926">
    <property type="entry name" value="PENTATRICOPEPTIDE REPEAT-CONTAINING PROTEIN"/>
    <property type="match status" value="1"/>
</dbReference>
<name>A0A1D1ZEE4_9ARAE</name>
<dbReference type="Pfam" id="PF20430">
    <property type="entry name" value="Eplus_motif"/>
    <property type="match status" value="1"/>
</dbReference>
<feature type="repeat" description="PPR" evidence="2">
    <location>
        <begin position="367"/>
        <end position="402"/>
    </location>
</feature>
<evidence type="ECO:0000259" key="3">
    <source>
        <dbReference type="Pfam" id="PF14432"/>
    </source>
</evidence>
<dbReference type="EMBL" id="GDJX01002765">
    <property type="protein sequence ID" value="JAT65171.1"/>
    <property type="molecule type" value="Transcribed_RNA"/>
</dbReference>
<sequence>MSRNESGTRRRRSIVEYARALLRSCGRRGHSSAHRGQKLHAALLKNGLLLSNTTGAPSSSLCGALFHMYASCGSPAAALRAFQAIPFPQRTPVDWTALLSSHSRHALYAHVLRLFRAMEMEHRVPGDEVTMVCVLGACARLRHPAFGAALHLRIIQRGLPFNAPTGNALMHMYANCGRMAHARKVFDEMANPTVVSWTVILSGALRWEGLDSARLLFDLMGERNEVTWTVMVAGYVEAGLPRDALALLAQMLFCLVGPGFDPAQLNHVTLCSILSSCSQSGDLTVGRWVHAHTTKMTTGPRVIVDTALVDMYAKCGRIDTARSLFERMPSRNIVTWNAMLSGLAMHGLVKEVLRLFSRMVQENVQPDDITFVSLLSACSRSGLLDEGRRYFRELGSVYGVTPQVEHYACMVDLLGRAGHLEEAVILVRSMPIPPNQVVLGSLLASCNLHGRVELGRSLLVELVQMDPLNTQYHVLLSNMLASSGKPAEADTLREVLRRRGCRKAPGVSCINVDGYVHQFCAGDKSHPLTPEIYAMLDEMVVRLRSAGYAPDAASRISRVMDNYLGLGDADETEERELALFSHSERLAIAFGLISTRPGSALLVFKNIRICSDCHAAVKLISHIYKRDITIRDRNRFHYFKQGSCSCSDYW</sequence>
<dbReference type="InterPro" id="IPR046960">
    <property type="entry name" value="PPR_At4g14850-like_plant"/>
</dbReference>
<reference evidence="4" key="1">
    <citation type="submission" date="2015-07" db="EMBL/GenBank/DDBJ databases">
        <title>Transcriptome Assembly of Anthurium amnicola.</title>
        <authorList>
            <person name="Suzuki J."/>
        </authorList>
    </citation>
    <scope>NUCLEOTIDE SEQUENCE</scope>
</reference>
<evidence type="ECO:0000256" key="1">
    <source>
        <dbReference type="ARBA" id="ARBA00022737"/>
    </source>
</evidence>
<proteinExistence type="predicted"/>
<organism evidence="4">
    <name type="scientific">Anthurium amnicola</name>
    <dbReference type="NCBI Taxonomy" id="1678845"/>
    <lineage>
        <taxon>Eukaryota</taxon>
        <taxon>Viridiplantae</taxon>
        <taxon>Streptophyta</taxon>
        <taxon>Embryophyta</taxon>
        <taxon>Tracheophyta</taxon>
        <taxon>Spermatophyta</taxon>
        <taxon>Magnoliopsida</taxon>
        <taxon>Liliopsida</taxon>
        <taxon>Araceae</taxon>
        <taxon>Pothoideae</taxon>
        <taxon>Potheae</taxon>
        <taxon>Anthurium</taxon>
    </lineage>
</organism>
<dbReference type="InterPro" id="IPR046849">
    <property type="entry name" value="E2_motif"/>
</dbReference>
<dbReference type="Gene3D" id="1.25.40.10">
    <property type="entry name" value="Tetratricopeptide repeat domain"/>
    <property type="match status" value="4"/>
</dbReference>
<dbReference type="Pfam" id="PF14432">
    <property type="entry name" value="DYW_deaminase"/>
    <property type="match status" value="1"/>
</dbReference>
<feature type="repeat" description="PPR" evidence="2">
    <location>
        <begin position="332"/>
        <end position="366"/>
    </location>
</feature>
<dbReference type="InterPro" id="IPR011990">
    <property type="entry name" value="TPR-like_helical_dom_sf"/>
</dbReference>
<feature type="repeat" description="PPR" evidence="2">
    <location>
        <begin position="224"/>
        <end position="258"/>
    </location>
</feature>